<organism evidence="21 22">
    <name type="scientific">Microvirga vignae</name>
    <dbReference type="NCBI Taxonomy" id="1225564"/>
    <lineage>
        <taxon>Bacteria</taxon>
        <taxon>Pseudomonadati</taxon>
        <taxon>Pseudomonadota</taxon>
        <taxon>Alphaproteobacteria</taxon>
        <taxon>Hyphomicrobiales</taxon>
        <taxon>Methylobacteriaceae</taxon>
        <taxon>Microvirga</taxon>
    </lineage>
</organism>
<evidence type="ECO:0000256" key="12">
    <source>
        <dbReference type="ARBA" id="ARBA00069372"/>
    </source>
</evidence>
<feature type="binding site" evidence="14">
    <location>
        <position position="253"/>
    </location>
    <ligand>
        <name>NADPH</name>
        <dbReference type="ChEBI" id="CHEBI:57783"/>
    </ligand>
</feature>
<dbReference type="InterPro" id="IPR006109">
    <property type="entry name" value="G3P_DH_NAD-dep_C"/>
</dbReference>
<evidence type="ECO:0000256" key="9">
    <source>
        <dbReference type="ARBA" id="ARBA00023264"/>
    </source>
</evidence>
<dbReference type="PANTHER" id="PTHR11728">
    <property type="entry name" value="GLYCEROL-3-PHOSPHATE DEHYDROGENASE"/>
    <property type="match status" value="1"/>
</dbReference>
<dbReference type="InterPro" id="IPR036291">
    <property type="entry name" value="NAD(P)-bd_dom_sf"/>
</dbReference>
<keyword evidence="3 14" id="KW-0547">Nucleotide-binding</keyword>
<keyword evidence="9 14" id="KW-1208">Phospholipid metabolism</keyword>
<feature type="binding site" evidence="17">
    <location>
        <begin position="9"/>
        <end position="14"/>
    </location>
    <ligand>
        <name>NAD(+)</name>
        <dbReference type="ChEBI" id="CHEBI:57540"/>
    </ligand>
</feature>
<keyword evidence="6 14" id="KW-0520">NAD</keyword>
<comment type="caution">
    <text evidence="14">Lacks conserved residue(s) required for the propagation of feature annotation.</text>
</comment>
<feature type="binding site" evidence="14">
    <location>
        <position position="242"/>
    </location>
    <ligand>
        <name>sn-glycerol 3-phosphate</name>
        <dbReference type="ChEBI" id="CHEBI:57597"/>
    </ligand>
</feature>
<dbReference type="NCBIfam" id="NF000940">
    <property type="entry name" value="PRK00094.1-2"/>
    <property type="match status" value="1"/>
</dbReference>
<feature type="domain" description="Glycerol-3-phosphate dehydrogenase NAD-dependent C-terminal" evidence="20">
    <location>
        <begin position="178"/>
        <end position="316"/>
    </location>
</feature>
<dbReference type="PRINTS" id="PR00077">
    <property type="entry name" value="GPDHDRGNASE"/>
</dbReference>
<dbReference type="HAMAP" id="MF_00394">
    <property type="entry name" value="NAD_Glyc3P_dehydrog"/>
    <property type="match status" value="1"/>
</dbReference>
<evidence type="ECO:0000256" key="13">
    <source>
        <dbReference type="ARBA" id="ARBA00080511"/>
    </source>
</evidence>
<feature type="binding site" evidence="14">
    <location>
        <position position="277"/>
    </location>
    <ligand>
        <name>NADPH</name>
        <dbReference type="ChEBI" id="CHEBI:57783"/>
    </ligand>
</feature>
<feature type="binding site" evidence="14">
    <location>
        <position position="275"/>
    </location>
    <ligand>
        <name>NADPH</name>
        <dbReference type="ChEBI" id="CHEBI:57783"/>
    </ligand>
</feature>
<dbReference type="PANTHER" id="PTHR11728:SF1">
    <property type="entry name" value="GLYCEROL-3-PHOSPHATE DEHYDROGENASE [NAD(+)] 2, CHLOROPLASTIC"/>
    <property type="match status" value="1"/>
</dbReference>
<feature type="binding site" evidence="16">
    <location>
        <position position="106"/>
    </location>
    <ligand>
        <name>substrate</name>
    </ligand>
</feature>
<evidence type="ECO:0000256" key="11">
    <source>
        <dbReference type="ARBA" id="ARBA00066687"/>
    </source>
</evidence>
<feature type="binding site" evidence="14">
    <location>
        <position position="13"/>
    </location>
    <ligand>
        <name>NADPH</name>
        <dbReference type="ChEBI" id="CHEBI:57783"/>
    </ligand>
</feature>
<evidence type="ECO:0000256" key="6">
    <source>
        <dbReference type="ARBA" id="ARBA00023027"/>
    </source>
</evidence>
<keyword evidence="4 14" id="KW-0521">NADP</keyword>
<dbReference type="GO" id="GO:0005975">
    <property type="term" value="P:carbohydrate metabolic process"/>
    <property type="evidence" value="ECO:0007669"/>
    <property type="project" value="InterPro"/>
</dbReference>
<comment type="function">
    <text evidence="14">Catalyzes the reduction of the glycolytic intermediate dihydroxyacetone phosphate (DHAP) to sn-glycerol 3-phosphate (G3P), the key precursor for phospholipid synthesis.</text>
</comment>
<dbReference type="FunFam" id="3.40.50.720:FF:000019">
    <property type="entry name" value="Glycerol-3-phosphate dehydrogenase [NAD(P)+]"/>
    <property type="match status" value="1"/>
</dbReference>
<dbReference type="OrthoDB" id="9812273at2"/>
<dbReference type="AlphaFoldDB" id="A0A0H1RA48"/>
<evidence type="ECO:0000256" key="15">
    <source>
        <dbReference type="PIRSR" id="PIRSR000114-1"/>
    </source>
</evidence>
<feature type="binding site" evidence="16">
    <location>
        <begin position="253"/>
        <end position="254"/>
    </location>
    <ligand>
        <name>substrate</name>
    </ligand>
</feature>
<dbReference type="NCBIfam" id="NF000942">
    <property type="entry name" value="PRK00094.1-4"/>
    <property type="match status" value="1"/>
</dbReference>
<dbReference type="UniPathway" id="UPA00940"/>
<evidence type="ECO:0000259" key="19">
    <source>
        <dbReference type="Pfam" id="PF01210"/>
    </source>
</evidence>
<feature type="binding site" evidence="14">
    <location>
        <position position="252"/>
    </location>
    <ligand>
        <name>sn-glycerol 3-phosphate</name>
        <dbReference type="ChEBI" id="CHEBI:57597"/>
    </ligand>
</feature>
<proteinExistence type="inferred from homology"/>
<evidence type="ECO:0000256" key="14">
    <source>
        <dbReference type="HAMAP-Rule" id="MF_00394"/>
    </source>
</evidence>
<evidence type="ECO:0000256" key="1">
    <source>
        <dbReference type="ARBA" id="ARBA00011009"/>
    </source>
</evidence>
<dbReference type="GO" id="GO:0051287">
    <property type="term" value="F:NAD binding"/>
    <property type="evidence" value="ECO:0007669"/>
    <property type="project" value="InterPro"/>
</dbReference>
<dbReference type="PATRIC" id="fig|1225564.3.peg.4454"/>
<gene>
    <name evidence="14" type="primary">gpsA</name>
    <name evidence="21" type="ORF">AA309_16760</name>
</gene>
<dbReference type="STRING" id="1225564.AA309_16760"/>
<feature type="binding site" evidence="14">
    <location>
        <position position="106"/>
    </location>
    <ligand>
        <name>NADPH</name>
        <dbReference type="ChEBI" id="CHEBI:57783"/>
    </ligand>
</feature>
<evidence type="ECO:0000256" key="7">
    <source>
        <dbReference type="ARBA" id="ARBA00023098"/>
    </source>
</evidence>
<evidence type="ECO:0000256" key="4">
    <source>
        <dbReference type="ARBA" id="ARBA00022857"/>
    </source>
</evidence>
<dbReference type="InterPro" id="IPR011128">
    <property type="entry name" value="G3P_DH_NAD-dep_N"/>
</dbReference>
<dbReference type="Gene3D" id="1.10.1040.10">
    <property type="entry name" value="N-(1-d-carboxylethyl)-l-norvaline Dehydrogenase, domain 2"/>
    <property type="match status" value="1"/>
</dbReference>
<feature type="domain" description="Glycerol-3-phosphate dehydrogenase NAD-dependent N-terminal" evidence="19">
    <location>
        <begin position="5"/>
        <end position="158"/>
    </location>
</feature>
<sequence length="328" mass="33837">MVKPIGIAGAGAWGTALANAAAIAGNDVILWMRSPQQAEDLGKTRTNERFLPGVRLHDRITPTADLNQLAACRAVLLVTPAQSTREMTAALARILPSETPLVLCAKGIERTTGSFLCDVVEEVRPGAPVAVLSGPSFAHDVARGLPTAVTLACRDAALAEDLAMALSGPTLRVYHRSDVRGVEIGGAAKNVLAIACGAVVGRGLGESAKAALIARGFAELLRFSRAYGGEAETLMGLSGLGDLVLTCSSAQSRNFSFGLHLGQGQSVEAASGGKLVEGATTASALVALAKAKNIDMPIAEAVEQILSGAWTLDQAVDALMNRPIKSEH</sequence>
<feature type="binding site" evidence="14">
    <location>
        <position position="138"/>
    </location>
    <ligand>
        <name>NADPH</name>
        <dbReference type="ChEBI" id="CHEBI:57783"/>
    </ligand>
</feature>
<dbReference type="InterPro" id="IPR006168">
    <property type="entry name" value="G3P_DH_NAD-dep"/>
</dbReference>
<evidence type="ECO:0000256" key="16">
    <source>
        <dbReference type="PIRSR" id="PIRSR000114-2"/>
    </source>
</evidence>
<feature type="active site" description="Proton acceptor" evidence="14 15">
    <location>
        <position position="189"/>
    </location>
</feature>
<dbReference type="FunFam" id="1.10.1040.10:FF:000001">
    <property type="entry name" value="Glycerol-3-phosphate dehydrogenase [NAD(P)+]"/>
    <property type="match status" value="1"/>
</dbReference>
<dbReference type="PROSITE" id="PS00957">
    <property type="entry name" value="NAD_G3PDH"/>
    <property type="match status" value="1"/>
</dbReference>
<evidence type="ECO:0000313" key="22">
    <source>
        <dbReference type="Proteomes" id="UP000035489"/>
    </source>
</evidence>
<keyword evidence="5 14" id="KW-0560">Oxidoreductase</keyword>
<comment type="caution">
    <text evidence="21">The sequence shown here is derived from an EMBL/GenBank/DDBJ whole genome shotgun (WGS) entry which is preliminary data.</text>
</comment>
<comment type="catalytic activity">
    <reaction evidence="14">
        <text>sn-glycerol 3-phosphate + NAD(+) = dihydroxyacetone phosphate + NADH + H(+)</text>
        <dbReference type="Rhea" id="RHEA:11092"/>
        <dbReference type="ChEBI" id="CHEBI:15378"/>
        <dbReference type="ChEBI" id="CHEBI:57540"/>
        <dbReference type="ChEBI" id="CHEBI:57597"/>
        <dbReference type="ChEBI" id="CHEBI:57642"/>
        <dbReference type="ChEBI" id="CHEBI:57945"/>
        <dbReference type="EC" id="1.1.1.94"/>
    </reaction>
</comment>
<keyword evidence="14" id="KW-0963">Cytoplasm</keyword>
<dbReference type="Gene3D" id="3.40.50.720">
    <property type="entry name" value="NAD(P)-binding Rossmann-like Domain"/>
    <property type="match status" value="1"/>
</dbReference>
<dbReference type="EC" id="1.1.1.94" evidence="11 14"/>
<accession>A0A0H1RA48</accession>
<feature type="binding site" evidence="14">
    <location>
        <position position="106"/>
    </location>
    <ligand>
        <name>sn-glycerol 3-phosphate</name>
        <dbReference type="ChEBI" id="CHEBI:57597"/>
    </ligand>
</feature>
<keyword evidence="2 14" id="KW-0444">Lipid biosynthesis</keyword>
<keyword evidence="7 14" id="KW-0443">Lipid metabolism</keyword>
<feature type="binding site" evidence="14">
    <location>
        <position position="253"/>
    </location>
    <ligand>
        <name>sn-glycerol 3-phosphate</name>
        <dbReference type="ChEBI" id="CHEBI:57597"/>
    </ligand>
</feature>
<evidence type="ECO:0000259" key="20">
    <source>
        <dbReference type="Pfam" id="PF07479"/>
    </source>
</evidence>
<comment type="catalytic activity">
    <reaction evidence="10">
        <text>sn-glycerol 3-phosphate + NADP(+) = dihydroxyacetone phosphate + NADPH + H(+)</text>
        <dbReference type="Rhea" id="RHEA:11096"/>
        <dbReference type="ChEBI" id="CHEBI:15378"/>
        <dbReference type="ChEBI" id="CHEBI:57597"/>
        <dbReference type="ChEBI" id="CHEBI:57642"/>
        <dbReference type="ChEBI" id="CHEBI:57783"/>
        <dbReference type="ChEBI" id="CHEBI:58349"/>
        <dbReference type="EC" id="1.1.1.94"/>
    </reaction>
    <physiologicalReaction direction="right-to-left" evidence="10">
        <dbReference type="Rhea" id="RHEA:11098"/>
    </physiologicalReaction>
</comment>
<evidence type="ECO:0000256" key="5">
    <source>
        <dbReference type="ARBA" id="ARBA00023002"/>
    </source>
</evidence>
<reference evidence="21 22" key="1">
    <citation type="submission" date="2015-05" db="EMBL/GenBank/DDBJ databases">
        <title>Draft genome sequence of Microvirga vignae strain BR3299, a novel nitrogen fixing bacteria isolated from Brazil semi-aired region.</title>
        <authorList>
            <person name="Zilli J.E."/>
            <person name="Passos S.R."/>
            <person name="Leite J."/>
            <person name="Baldani J.I."/>
            <person name="Xavier G.R."/>
            <person name="Rumjaneck N.G."/>
            <person name="Simoes-Araujo J.L."/>
        </authorList>
    </citation>
    <scope>NUCLEOTIDE SEQUENCE [LARGE SCALE GENOMIC DNA]</scope>
    <source>
        <strain evidence="21 22">BR3299</strain>
    </source>
</reference>
<dbReference type="PIRSF" id="PIRSF000114">
    <property type="entry name" value="Glycerol-3-P_dh"/>
    <property type="match status" value="1"/>
</dbReference>
<feature type="binding site" evidence="17">
    <location>
        <position position="253"/>
    </location>
    <ligand>
        <name>NAD(+)</name>
        <dbReference type="ChEBI" id="CHEBI:57540"/>
    </ligand>
</feature>
<evidence type="ECO:0000313" key="21">
    <source>
        <dbReference type="EMBL" id="KLK92068.1"/>
    </source>
</evidence>
<dbReference type="GO" id="GO:0141153">
    <property type="term" value="F:glycerol-3-phosphate dehydrogenase (NADP+) activity"/>
    <property type="evidence" value="ECO:0007669"/>
    <property type="project" value="RHEA"/>
</dbReference>
<dbReference type="Proteomes" id="UP000035489">
    <property type="component" value="Unassembled WGS sequence"/>
</dbReference>
<dbReference type="GO" id="GO:0008654">
    <property type="term" value="P:phospholipid biosynthetic process"/>
    <property type="evidence" value="ECO:0007669"/>
    <property type="project" value="UniProtKB-KW"/>
</dbReference>
<dbReference type="RefSeq" id="WP_047190153.1">
    <property type="nucleotide sequence ID" value="NZ_LCYG01000042.1"/>
</dbReference>
<comment type="pathway">
    <text evidence="14">Membrane lipid metabolism; glycerophospholipid metabolism.</text>
</comment>
<feature type="binding site" evidence="14">
    <location>
        <position position="136"/>
    </location>
    <ligand>
        <name>sn-glycerol 3-phosphate</name>
        <dbReference type="ChEBI" id="CHEBI:57597"/>
    </ligand>
</feature>
<dbReference type="GO" id="GO:0141152">
    <property type="term" value="F:glycerol-3-phosphate dehydrogenase (NAD+) activity"/>
    <property type="evidence" value="ECO:0007669"/>
    <property type="project" value="RHEA"/>
</dbReference>
<evidence type="ECO:0000256" key="17">
    <source>
        <dbReference type="PIRSR" id="PIRSR000114-3"/>
    </source>
</evidence>
<comment type="similarity">
    <text evidence="1 14 18">Belongs to the NAD-dependent glycerol-3-phosphate dehydrogenase family.</text>
</comment>
<name>A0A0H1RA48_9HYPH</name>
<dbReference type="GO" id="GO:0046167">
    <property type="term" value="P:glycerol-3-phosphate biosynthetic process"/>
    <property type="evidence" value="ECO:0007669"/>
    <property type="project" value="UniProtKB-UniRule"/>
</dbReference>
<dbReference type="SUPFAM" id="SSF48179">
    <property type="entry name" value="6-phosphogluconate dehydrogenase C-terminal domain-like"/>
    <property type="match status" value="1"/>
</dbReference>
<dbReference type="GO" id="GO:0005829">
    <property type="term" value="C:cytosol"/>
    <property type="evidence" value="ECO:0007669"/>
    <property type="project" value="TreeGrafter"/>
</dbReference>
<feature type="binding site" evidence="14">
    <location>
        <position position="254"/>
    </location>
    <ligand>
        <name>sn-glycerol 3-phosphate</name>
        <dbReference type="ChEBI" id="CHEBI:57597"/>
    </ligand>
</feature>
<dbReference type="GO" id="GO:0046168">
    <property type="term" value="P:glycerol-3-phosphate catabolic process"/>
    <property type="evidence" value="ECO:0007669"/>
    <property type="project" value="InterPro"/>
</dbReference>
<dbReference type="InterPro" id="IPR008927">
    <property type="entry name" value="6-PGluconate_DH-like_C_sf"/>
</dbReference>
<feature type="binding site" evidence="14">
    <location>
        <position position="189"/>
    </location>
    <ligand>
        <name>sn-glycerol 3-phosphate</name>
        <dbReference type="ChEBI" id="CHEBI:57597"/>
    </ligand>
</feature>
<evidence type="ECO:0000256" key="2">
    <source>
        <dbReference type="ARBA" id="ARBA00022516"/>
    </source>
</evidence>
<feature type="binding site" evidence="17">
    <location>
        <position position="274"/>
    </location>
    <ligand>
        <name>NAD(+)</name>
        <dbReference type="ChEBI" id="CHEBI:57540"/>
    </ligand>
</feature>
<dbReference type="Pfam" id="PF01210">
    <property type="entry name" value="NAD_Gly3P_dh_N"/>
    <property type="match status" value="1"/>
</dbReference>
<feature type="binding site" evidence="17">
    <location>
        <position position="138"/>
    </location>
    <ligand>
        <name>NAD(+)</name>
        <dbReference type="ChEBI" id="CHEBI:57540"/>
    </ligand>
</feature>
<dbReference type="InterPro" id="IPR013328">
    <property type="entry name" value="6PGD_dom2"/>
</dbReference>
<dbReference type="Pfam" id="PF07479">
    <property type="entry name" value="NAD_Gly3P_dh_C"/>
    <property type="match status" value="1"/>
</dbReference>
<comment type="subcellular location">
    <subcellularLocation>
        <location evidence="14">Cytoplasm</location>
    </subcellularLocation>
</comment>
<dbReference type="EMBL" id="LCYG01000042">
    <property type="protein sequence ID" value="KLK92068.1"/>
    <property type="molecule type" value="Genomic_DNA"/>
</dbReference>
<evidence type="ECO:0000256" key="10">
    <source>
        <dbReference type="ARBA" id="ARBA00052716"/>
    </source>
</evidence>
<dbReference type="SUPFAM" id="SSF51735">
    <property type="entry name" value="NAD(P)-binding Rossmann-fold domains"/>
    <property type="match status" value="1"/>
</dbReference>
<keyword evidence="22" id="KW-1185">Reference proteome</keyword>
<feature type="binding site" evidence="14">
    <location>
        <position position="134"/>
    </location>
    <ligand>
        <name>sn-glycerol 3-phosphate</name>
        <dbReference type="ChEBI" id="CHEBI:57597"/>
    </ligand>
</feature>
<feature type="binding site" evidence="14">
    <location>
        <position position="33"/>
    </location>
    <ligand>
        <name>NADPH</name>
        <dbReference type="ChEBI" id="CHEBI:57783"/>
    </ligand>
</feature>
<protein>
    <recommendedName>
        <fullName evidence="12 14">Glycerol-3-phosphate dehydrogenase [NAD(P)+]</fullName>
        <ecNumber evidence="11 14">1.1.1.94</ecNumber>
    </recommendedName>
    <alternativeName>
        <fullName evidence="14">NAD(P)(+)-dependent glycerol-3-phosphate dehydrogenase</fullName>
    </alternativeName>
    <alternativeName>
        <fullName evidence="13 14">NAD(P)H-dependent dihydroxyacetone-phosphate reductase</fullName>
    </alternativeName>
</protein>
<evidence type="ECO:0000256" key="18">
    <source>
        <dbReference type="RuleBase" id="RU000437"/>
    </source>
</evidence>
<keyword evidence="8 14" id="KW-0594">Phospholipid biosynthesis</keyword>
<dbReference type="GO" id="GO:0006650">
    <property type="term" value="P:glycerophospholipid metabolic process"/>
    <property type="evidence" value="ECO:0007669"/>
    <property type="project" value="UniProtKB-UniRule"/>
</dbReference>
<evidence type="ECO:0000256" key="8">
    <source>
        <dbReference type="ARBA" id="ARBA00023209"/>
    </source>
</evidence>
<evidence type="ECO:0000256" key="3">
    <source>
        <dbReference type="ARBA" id="ARBA00022741"/>
    </source>
</evidence>